<feature type="domain" description="PUA" evidence="7">
    <location>
        <begin position="95"/>
        <end position="175"/>
    </location>
</feature>
<dbReference type="OrthoDB" id="10249667at2759"/>
<sequence length="185" mass="20861">MSLFKKFDVNESVSGQTKTKSSVQRAIRTKIAEQYPALEPYLDDLIPKKSPLVLVKCKDHIQLLTVNGKILFFNHYDGPWMPVLRLLHQYPFMMPALQVDRGAIKFILSSANIMCPGLTSPGAWMPAESLPAESPVAIFAEGKHFPLAIGWLKMSTDDIRKINKGIGVDNLHHLNDLLWKTEELH</sequence>
<accession>A0A0L0S701</accession>
<dbReference type="Pfam" id="PF17832">
    <property type="entry name" value="Pre-PUA"/>
    <property type="match status" value="1"/>
</dbReference>
<reference evidence="8 9" key="1">
    <citation type="submission" date="2009-11" db="EMBL/GenBank/DDBJ databases">
        <title>Annotation of Allomyces macrogynus ATCC 38327.</title>
        <authorList>
            <consortium name="The Broad Institute Genome Sequencing Platform"/>
            <person name="Russ C."/>
            <person name="Cuomo C."/>
            <person name="Burger G."/>
            <person name="Gray M.W."/>
            <person name="Holland P.W.H."/>
            <person name="King N."/>
            <person name="Lang F.B.F."/>
            <person name="Roger A.J."/>
            <person name="Ruiz-Trillo I."/>
            <person name="Young S.K."/>
            <person name="Zeng Q."/>
            <person name="Gargeya S."/>
            <person name="Fitzgerald M."/>
            <person name="Haas B."/>
            <person name="Abouelleil A."/>
            <person name="Alvarado L."/>
            <person name="Arachchi H.M."/>
            <person name="Berlin A."/>
            <person name="Chapman S.B."/>
            <person name="Gearin G."/>
            <person name="Goldberg J."/>
            <person name="Griggs A."/>
            <person name="Gujja S."/>
            <person name="Hansen M."/>
            <person name="Heiman D."/>
            <person name="Howarth C."/>
            <person name="Larimer J."/>
            <person name="Lui A."/>
            <person name="MacDonald P.J.P."/>
            <person name="McCowen C."/>
            <person name="Montmayeur A."/>
            <person name="Murphy C."/>
            <person name="Neiman D."/>
            <person name="Pearson M."/>
            <person name="Priest M."/>
            <person name="Roberts A."/>
            <person name="Saif S."/>
            <person name="Shea T."/>
            <person name="Sisk P."/>
            <person name="Stolte C."/>
            <person name="Sykes S."/>
            <person name="Wortman J."/>
            <person name="Nusbaum C."/>
            <person name="Birren B."/>
        </authorList>
    </citation>
    <scope>NUCLEOTIDE SEQUENCE [LARGE SCALE GENOMIC DNA]</scope>
    <source>
        <strain evidence="8 9">ATCC 38327</strain>
    </source>
</reference>
<evidence type="ECO:0000256" key="4">
    <source>
        <dbReference type="ARBA" id="ARBA00061046"/>
    </source>
</evidence>
<keyword evidence="9" id="KW-1185">Reference proteome</keyword>
<dbReference type="NCBIfam" id="TIGR00451">
    <property type="entry name" value="unchar_dom_2"/>
    <property type="match status" value="1"/>
</dbReference>
<evidence type="ECO:0000256" key="3">
    <source>
        <dbReference type="ARBA" id="ARBA00060251"/>
    </source>
</evidence>
<dbReference type="eggNOG" id="KOG2523">
    <property type="taxonomic scope" value="Eukaryota"/>
</dbReference>
<dbReference type="GO" id="GO:0001731">
    <property type="term" value="P:formation of translation preinitiation complex"/>
    <property type="evidence" value="ECO:0007669"/>
    <property type="project" value="TreeGrafter"/>
</dbReference>
<keyword evidence="2 6" id="KW-0963">Cytoplasm</keyword>
<dbReference type="Gene3D" id="3.10.400.20">
    <property type="match status" value="1"/>
</dbReference>
<dbReference type="PROSITE" id="PS50890">
    <property type="entry name" value="PUA"/>
    <property type="match status" value="1"/>
</dbReference>
<comment type="similarity">
    <text evidence="4 6">Belongs to the TMA20 family.</text>
</comment>
<comment type="function">
    <text evidence="3 6">Involved in translation.</text>
</comment>
<dbReference type="InterPro" id="IPR041366">
    <property type="entry name" value="Pre-PUA"/>
</dbReference>
<evidence type="ECO:0000313" key="8">
    <source>
        <dbReference type="EMBL" id="KNE58104.1"/>
    </source>
</evidence>
<dbReference type="EMBL" id="GG745332">
    <property type="protein sequence ID" value="KNE58104.1"/>
    <property type="molecule type" value="Genomic_DNA"/>
</dbReference>
<dbReference type="PANTHER" id="PTHR22798">
    <property type="entry name" value="MCT-1 PROTEIN"/>
    <property type="match status" value="1"/>
</dbReference>
<dbReference type="InterPro" id="IPR016437">
    <property type="entry name" value="MCT-1/Tma20"/>
</dbReference>
<dbReference type="InterPro" id="IPR004521">
    <property type="entry name" value="Uncharacterised_CHP00451"/>
</dbReference>
<evidence type="ECO:0000256" key="2">
    <source>
        <dbReference type="ARBA" id="ARBA00022490"/>
    </source>
</evidence>
<evidence type="ECO:0000259" key="7">
    <source>
        <dbReference type="SMART" id="SM00359"/>
    </source>
</evidence>
<dbReference type="OMA" id="GVENIHY"/>
<protein>
    <recommendedName>
        <fullName evidence="5 6">Translation machinery-associated protein 20</fullName>
    </recommendedName>
</protein>
<dbReference type="VEuPathDB" id="FungiDB:AMAG_04924"/>
<comment type="subcellular location">
    <subcellularLocation>
        <location evidence="1 6">Cytoplasm</location>
    </subcellularLocation>
</comment>
<dbReference type="Pfam" id="PF01472">
    <property type="entry name" value="PUA"/>
    <property type="match status" value="1"/>
</dbReference>
<dbReference type="PIRSF" id="PIRSF005067">
    <property type="entry name" value="Tma_RNA-bind_prd"/>
    <property type="match status" value="1"/>
</dbReference>
<evidence type="ECO:0000256" key="5">
    <source>
        <dbReference type="ARBA" id="ARBA00070056"/>
    </source>
</evidence>
<evidence type="ECO:0000256" key="1">
    <source>
        <dbReference type="ARBA" id="ARBA00004496"/>
    </source>
</evidence>
<dbReference type="SUPFAM" id="SSF88697">
    <property type="entry name" value="PUA domain-like"/>
    <property type="match status" value="1"/>
</dbReference>
<gene>
    <name evidence="8" type="ORF">AMAG_04924</name>
</gene>
<proteinExistence type="inferred from homology"/>
<dbReference type="SMART" id="SM00359">
    <property type="entry name" value="PUA"/>
    <property type="match status" value="1"/>
</dbReference>
<dbReference type="Proteomes" id="UP000054350">
    <property type="component" value="Unassembled WGS sequence"/>
</dbReference>
<organism evidence="8 9">
    <name type="scientific">Allomyces macrogynus (strain ATCC 38327)</name>
    <name type="common">Allomyces javanicus var. macrogynus</name>
    <dbReference type="NCBI Taxonomy" id="578462"/>
    <lineage>
        <taxon>Eukaryota</taxon>
        <taxon>Fungi</taxon>
        <taxon>Fungi incertae sedis</taxon>
        <taxon>Blastocladiomycota</taxon>
        <taxon>Blastocladiomycetes</taxon>
        <taxon>Blastocladiales</taxon>
        <taxon>Blastocladiaceae</taxon>
        <taxon>Allomyces</taxon>
    </lineage>
</organism>
<dbReference type="GO" id="GO:0003723">
    <property type="term" value="F:RNA binding"/>
    <property type="evidence" value="ECO:0007669"/>
    <property type="project" value="InterPro"/>
</dbReference>
<dbReference type="CDD" id="cd11609">
    <property type="entry name" value="MCT1_N"/>
    <property type="match status" value="1"/>
</dbReference>
<dbReference type="PANTHER" id="PTHR22798:SF0">
    <property type="entry name" value="MALIGNANT T-CELL-AMPLIFIED SEQUENCE 1"/>
    <property type="match status" value="1"/>
</dbReference>
<dbReference type="CDD" id="cd21155">
    <property type="entry name" value="PUA_MCTS-1-like"/>
    <property type="match status" value="1"/>
</dbReference>
<dbReference type="STRING" id="578462.A0A0L0S701"/>
<dbReference type="InterPro" id="IPR015947">
    <property type="entry name" value="PUA-like_sf"/>
</dbReference>
<reference evidence="9" key="2">
    <citation type="submission" date="2009-11" db="EMBL/GenBank/DDBJ databases">
        <title>The Genome Sequence of Allomyces macrogynus strain ATCC 38327.</title>
        <authorList>
            <consortium name="The Broad Institute Genome Sequencing Platform"/>
            <person name="Russ C."/>
            <person name="Cuomo C."/>
            <person name="Shea T."/>
            <person name="Young S.K."/>
            <person name="Zeng Q."/>
            <person name="Koehrsen M."/>
            <person name="Haas B."/>
            <person name="Borodovsky M."/>
            <person name="Guigo R."/>
            <person name="Alvarado L."/>
            <person name="Berlin A."/>
            <person name="Borenstein D."/>
            <person name="Chen Z."/>
            <person name="Engels R."/>
            <person name="Freedman E."/>
            <person name="Gellesch M."/>
            <person name="Goldberg J."/>
            <person name="Griggs A."/>
            <person name="Gujja S."/>
            <person name="Heiman D."/>
            <person name="Hepburn T."/>
            <person name="Howarth C."/>
            <person name="Jen D."/>
            <person name="Larson L."/>
            <person name="Lewis B."/>
            <person name="Mehta T."/>
            <person name="Park D."/>
            <person name="Pearson M."/>
            <person name="Roberts A."/>
            <person name="Saif S."/>
            <person name="Shenoy N."/>
            <person name="Sisk P."/>
            <person name="Stolte C."/>
            <person name="Sykes S."/>
            <person name="Walk T."/>
            <person name="White J."/>
            <person name="Yandava C."/>
            <person name="Burger G."/>
            <person name="Gray M.W."/>
            <person name="Holland P.W.H."/>
            <person name="King N."/>
            <person name="Lang F.B.F."/>
            <person name="Roger A.J."/>
            <person name="Ruiz-Trillo I."/>
            <person name="Lander E."/>
            <person name="Nusbaum C."/>
        </authorList>
    </citation>
    <scope>NUCLEOTIDE SEQUENCE [LARGE SCALE GENOMIC DNA]</scope>
    <source>
        <strain evidence="9">ATCC 38327</strain>
    </source>
</reference>
<evidence type="ECO:0000313" key="9">
    <source>
        <dbReference type="Proteomes" id="UP000054350"/>
    </source>
</evidence>
<dbReference type="GO" id="GO:0005737">
    <property type="term" value="C:cytoplasm"/>
    <property type="evidence" value="ECO:0007669"/>
    <property type="project" value="UniProtKB-SubCell"/>
</dbReference>
<name>A0A0L0S701_ALLM3</name>
<dbReference type="InterPro" id="IPR002478">
    <property type="entry name" value="PUA"/>
</dbReference>
<dbReference type="FunFam" id="3.10.400.20:FF:000001">
    <property type="entry name" value="Malignant T-cell-amplified sequence 1"/>
    <property type="match status" value="1"/>
</dbReference>
<evidence type="ECO:0000256" key="6">
    <source>
        <dbReference type="PIRNR" id="PIRNR005067"/>
    </source>
</evidence>
<dbReference type="AlphaFoldDB" id="A0A0L0S701"/>